<reference evidence="3" key="1">
    <citation type="submission" date="2015-09" db="EMBL/GenBank/DDBJ databases">
        <authorList>
            <person name="Wibberg D."/>
        </authorList>
    </citation>
    <scope>NUCLEOTIDE SEQUENCE [LARGE SCALE GENOMIC DNA]</scope>
    <source>
        <strain evidence="3">SD1D</strain>
    </source>
</reference>
<evidence type="ECO:0000256" key="1">
    <source>
        <dbReference type="SAM" id="Phobius"/>
    </source>
</evidence>
<evidence type="ECO:0000313" key="3">
    <source>
        <dbReference type="Proteomes" id="UP000196053"/>
    </source>
</evidence>
<dbReference type="Proteomes" id="UP000196053">
    <property type="component" value="Chromosome I"/>
</dbReference>
<keyword evidence="1" id="KW-0812">Transmembrane</keyword>
<organism evidence="2 3">
    <name type="scientific">Herbinix luporum</name>
    <dbReference type="NCBI Taxonomy" id="1679721"/>
    <lineage>
        <taxon>Bacteria</taxon>
        <taxon>Bacillati</taxon>
        <taxon>Bacillota</taxon>
        <taxon>Clostridia</taxon>
        <taxon>Lachnospirales</taxon>
        <taxon>Lachnospiraceae</taxon>
        <taxon>Herbinix</taxon>
    </lineage>
</organism>
<proteinExistence type="predicted"/>
<protein>
    <submittedName>
        <fullName evidence="2">Putative membrane protein</fullName>
    </submittedName>
</protein>
<dbReference type="AlphaFoldDB" id="A0A0K8J8V7"/>
<feature type="transmembrane region" description="Helical" evidence="1">
    <location>
        <begin position="132"/>
        <end position="154"/>
    </location>
</feature>
<dbReference type="OrthoDB" id="2068485at2"/>
<dbReference type="RefSeq" id="WP_058258970.1">
    <property type="nucleotide sequence ID" value="NZ_DUPS01000042.1"/>
</dbReference>
<keyword evidence="3" id="KW-1185">Reference proteome</keyword>
<gene>
    <name evidence="2" type="ORF">SD1D_2227</name>
</gene>
<dbReference type="EMBL" id="LN879430">
    <property type="protein sequence ID" value="CUH93742.1"/>
    <property type="molecule type" value="Genomic_DNA"/>
</dbReference>
<accession>A0A0K8J8V7</accession>
<name>A0A0K8J8V7_9FIRM</name>
<keyword evidence="1" id="KW-0472">Membrane</keyword>
<dbReference type="KEGG" id="hsd:SD1D_2227"/>
<evidence type="ECO:0000313" key="2">
    <source>
        <dbReference type="EMBL" id="CUH93742.1"/>
    </source>
</evidence>
<keyword evidence="1" id="KW-1133">Transmembrane helix</keyword>
<sequence length="167" mass="17953">MSELVLIGRNAPVTTDEANTVTNVEEPITEDEGITTDIDINNSSLEGDLEEAETDMNLEGEGITGEEGVTPESFEEGVDDGMIIDPNLEEGEQMDLGLGEEYMDSGFFEGEFMDPTMETGMGQVKDPLLSSWPFVIGISAAVLAVSIVLGALLAKLKIKKGIDLYED</sequence>